<keyword evidence="1" id="KW-0472">Membrane</keyword>
<protein>
    <submittedName>
        <fullName evidence="2">DUF308 domain-containing protein</fullName>
    </submittedName>
</protein>
<feature type="transmembrane region" description="Helical" evidence="1">
    <location>
        <begin position="115"/>
        <end position="133"/>
    </location>
</feature>
<dbReference type="RefSeq" id="WP_211532948.1">
    <property type="nucleotide sequence ID" value="NZ_CP058560.1"/>
</dbReference>
<dbReference type="AlphaFoldDB" id="A0A8T8KFD3"/>
<feature type="transmembrane region" description="Helical" evidence="1">
    <location>
        <begin position="83"/>
        <end position="108"/>
    </location>
</feature>
<feature type="transmembrane region" description="Helical" evidence="1">
    <location>
        <begin position="58"/>
        <end position="77"/>
    </location>
</feature>
<dbReference type="InterPro" id="IPR005325">
    <property type="entry name" value="DUF308_memb"/>
</dbReference>
<keyword evidence="3" id="KW-1185">Reference proteome</keyword>
<evidence type="ECO:0000313" key="2">
    <source>
        <dbReference type="EMBL" id="QUH23991.1"/>
    </source>
</evidence>
<dbReference type="EMBL" id="CP058560">
    <property type="protein sequence ID" value="QUH23991.1"/>
    <property type="molecule type" value="Genomic_DNA"/>
</dbReference>
<dbReference type="GeneID" id="64821020"/>
<dbReference type="KEGG" id="meme:HYG87_09605"/>
<accession>A0A8T8KFD3</accession>
<proteinExistence type="predicted"/>
<keyword evidence="1" id="KW-0812">Transmembrane</keyword>
<organism evidence="2 3">
    <name type="scientific">Methanobacterium alkalithermotolerans</name>
    <dbReference type="NCBI Taxonomy" id="2731220"/>
    <lineage>
        <taxon>Archaea</taxon>
        <taxon>Methanobacteriati</taxon>
        <taxon>Methanobacteriota</taxon>
        <taxon>Methanomada group</taxon>
        <taxon>Methanobacteria</taxon>
        <taxon>Methanobacteriales</taxon>
        <taxon>Methanobacteriaceae</taxon>
        <taxon>Methanobacterium</taxon>
    </lineage>
</organism>
<feature type="transmembrane region" description="Helical" evidence="1">
    <location>
        <begin position="34"/>
        <end position="51"/>
    </location>
</feature>
<dbReference type="Proteomes" id="UP000681041">
    <property type="component" value="Chromosome"/>
</dbReference>
<evidence type="ECO:0000256" key="1">
    <source>
        <dbReference type="SAM" id="Phobius"/>
    </source>
</evidence>
<feature type="transmembrane region" description="Helical" evidence="1">
    <location>
        <begin position="7"/>
        <end position="28"/>
    </location>
</feature>
<sequence length="159" mass="16669">MQQKQGSLILILLGIIILAFPVIGVIPFSFLTGVIVSLLGAGLLVGGIIMLREKVGWAIVGIISGILVLILGIGFIVNPSLFSFVASLFVILAGLMFIAAGIATIAGIIDGDNRAGIVTLVIGIIYLIIGSWIADPELLGTLIGIWLLITGFIMLFRNN</sequence>
<dbReference type="Pfam" id="PF03729">
    <property type="entry name" value="DUF308"/>
    <property type="match status" value="1"/>
</dbReference>
<evidence type="ECO:0000313" key="3">
    <source>
        <dbReference type="Proteomes" id="UP000681041"/>
    </source>
</evidence>
<reference evidence="2" key="1">
    <citation type="submission" date="2020-07" db="EMBL/GenBank/DDBJ databases">
        <title>Methanobacterium. sp. MethCan genome.</title>
        <authorList>
            <person name="Postec A."/>
            <person name="Quemeneur M."/>
        </authorList>
    </citation>
    <scope>NUCLEOTIDE SEQUENCE</scope>
    <source>
        <strain evidence="2">MethCAN</strain>
    </source>
</reference>
<keyword evidence="1" id="KW-1133">Transmembrane helix</keyword>
<name>A0A8T8KFD3_9EURY</name>
<feature type="transmembrane region" description="Helical" evidence="1">
    <location>
        <begin position="139"/>
        <end position="156"/>
    </location>
</feature>
<gene>
    <name evidence="2" type="ORF">HYG87_09605</name>
</gene>